<protein>
    <submittedName>
        <fullName evidence="6">Metalloregulator ArsR/SmtB family transcription factor</fullName>
    </submittedName>
</protein>
<feature type="compositionally biased region" description="Basic and acidic residues" evidence="4">
    <location>
        <begin position="306"/>
        <end position="315"/>
    </location>
</feature>
<evidence type="ECO:0000256" key="1">
    <source>
        <dbReference type="ARBA" id="ARBA00023015"/>
    </source>
</evidence>
<dbReference type="NCBIfam" id="NF033788">
    <property type="entry name" value="HTH_metalloreg"/>
    <property type="match status" value="1"/>
</dbReference>
<dbReference type="RefSeq" id="WP_271634476.1">
    <property type="nucleotide sequence ID" value="NZ_CP094970.1"/>
</dbReference>
<keyword evidence="7" id="KW-1185">Reference proteome</keyword>
<dbReference type="InterPro" id="IPR001845">
    <property type="entry name" value="HTH_ArsR_DNA-bd_dom"/>
</dbReference>
<dbReference type="Pfam" id="PF01022">
    <property type="entry name" value="HTH_5"/>
    <property type="match status" value="1"/>
</dbReference>
<feature type="compositionally biased region" description="Polar residues" evidence="4">
    <location>
        <begin position="316"/>
        <end position="325"/>
    </location>
</feature>
<dbReference type="Gene3D" id="1.10.10.10">
    <property type="entry name" value="Winged helix-like DNA-binding domain superfamily/Winged helix DNA-binding domain"/>
    <property type="match status" value="1"/>
</dbReference>
<accession>A0AA46THZ4</accession>
<dbReference type="PROSITE" id="PS50987">
    <property type="entry name" value="HTH_ARSR_2"/>
    <property type="match status" value="1"/>
</dbReference>
<dbReference type="SUPFAM" id="SSF46785">
    <property type="entry name" value="Winged helix' DNA-binding domain"/>
    <property type="match status" value="1"/>
</dbReference>
<dbReference type="AlphaFoldDB" id="A0AA46THZ4"/>
<feature type="region of interest" description="Disordered" evidence="4">
    <location>
        <begin position="306"/>
        <end position="325"/>
    </location>
</feature>
<evidence type="ECO:0000313" key="7">
    <source>
        <dbReference type="Proteomes" id="UP001164390"/>
    </source>
</evidence>
<dbReference type="PANTHER" id="PTHR43132">
    <property type="entry name" value="ARSENICAL RESISTANCE OPERON REPRESSOR ARSR-RELATED"/>
    <property type="match status" value="1"/>
</dbReference>
<proteinExistence type="predicted"/>
<dbReference type="Proteomes" id="UP001164390">
    <property type="component" value="Chromosome"/>
</dbReference>
<gene>
    <name evidence="6" type="ORF">L0C25_00815</name>
</gene>
<dbReference type="CDD" id="cd00090">
    <property type="entry name" value="HTH_ARSR"/>
    <property type="match status" value="1"/>
</dbReference>
<dbReference type="KEGG" id="sgrg:L0C25_00815"/>
<dbReference type="InterPro" id="IPR036388">
    <property type="entry name" value="WH-like_DNA-bd_sf"/>
</dbReference>
<dbReference type="InterPro" id="IPR036390">
    <property type="entry name" value="WH_DNA-bd_sf"/>
</dbReference>
<dbReference type="GO" id="GO:0003677">
    <property type="term" value="F:DNA binding"/>
    <property type="evidence" value="ECO:0007669"/>
    <property type="project" value="UniProtKB-KW"/>
</dbReference>
<evidence type="ECO:0000256" key="3">
    <source>
        <dbReference type="ARBA" id="ARBA00023163"/>
    </source>
</evidence>
<evidence type="ECO:0000256" key="2">
    <source>
        <dbReference type="ARBA" id="ARBA00023125"/>
    </source>
</evidence>
<dbReference type="PANTHER" id="PTHR43132:SF2">
    <property type="entry name" value="ARSENICAL RESISTANCE OPERON REPRESSOR ARSR-RELATED"/>
    <property type="match status" value="1"/>
</dbReference>
<evidence type="ECO:0000256" key="4">
    <source>
        <dbReference type="SAM" id="MobiDB-lite"/>
    </source>
</evidence>
<keyword evidence="2" id="KW-0238">DNA-binding</keyword>
<dbReference type="InterPro" id="IPR011991">
    <property type="entry name" value="ArsR-like_HTH"/>
</dbReference>
<keyword evidence="1" id="KW-0805">Transcription regulation</keyword>
<dbReference type="PRINTS" id="PR00778">
    <property type="entry name" value="HTHARSR"/>
</dbReference>
<organism evidence="6 7">
    <name type="scientific">Solicola gregarius</name>
    <dbReference type="NCBI Taxonomy" id="2908642"/>
    <lineage>
        <taxon>Bacteria</taxon>
        <taxon>Bacillati</taxon>
        <taxon>Actinomycetota</taxon>
        <taxon>Actinomycetes</taxon>
        <taxon>Propionibacteriales</taxon>
        <taxon>Nocardioidaceae</taxon>
        <taxon>Solicola</taxon>
    </lineage>
</organism>
<sequence>MPRLSDGVAQKARFLFEGYDTALGYGAARVIPRISPSPTPAGLIKGVADLPAADLAEFMLDTGETTPERLRDFREILQGGERSLIPQAVRGLPAGWAERCRRVLLEPEDVQADLVETLDAYLSNIYGQHLESVTNTVADAARVGREMLELRPAIDVIEHLTGGYRLGDDLELRSITLAPSVFIYPFMSARFDERTGEALIIYGVRSSTLDAYAPTPLEDDLVTTLKVLADPNRLTIVRLLVEHPLYTSELVSRLRLGQSTVHHHLAQLRAARLIRQQRDRHGMQYSVHAAAATKFVRSLEEWLLRPPDDTARGPENDSTTPAGGQ</sequence>
<reference evidence="6" key="1">
    <citation type="submission" date="2022-01" db="EMBL/GenBank/DDBJ databases">
        <title>Nocardioidaceae gen. sp. A5X3R13.</title>
        <authorList>
            <person name="Lopez Marin M.A."/>
            <person name="Uhlik O."/>
        </authorList>
    </citation>
    <scope>NUCLEOTIDE SEQUENCE</scope>
    <source>
        <strain evidence="6">A5X3R13</strain>
    </source>
</reference>
<dbReference type="EMBL" id="CP094970">
    <property type="protein sequence ID" value="UYM05656.1"/>
    <property type="molecule type" value="Genomic_DNA"/>
</dbReference>
<feature type="domain" description="HTH arsR-type" evidence="5">
    <location>
        <begin position="213"/>
        <end position="311"/>
    </location>
</feature>
<keyword evidence="3" id="KW-0804">Transcription</keyword>
<dbReference type="GO" id="GO:0003700">
    <property type="term" value="F:DNA-binding transcription factor activity"/>
    <property type="evidence" value="ECO:0007669"/>
    <property type="project" value="InterPro"/>
</dbReference>
<evidence type="ECO:0000259" key="5">
    <source>
        <dbReference type="PROSITE" id="PS50987"/>
    </source>
</evidence>
<name>A0AA46THZ4_9ACTN</name>
<dbReference type="InterPro" id="IPR051011">
    <property type="entry name" value="Metal_resp_trans_reg"/>
</dbReference>
<evidence type="ECO:0000313" key="6">
    <source>
        <dbReference type="EMBL" id="UYM05656.1"/>
    </source>
</evidence>
<dbReference type="SMART" id="SM00418">
    <property type="entry name" value="HTH_ARSR"/>
    <property type="match status" value="1"/>
</dbReference>